<dbReference type="GO" id="GO:0004526">
    <property type="term" value="F:ribonuclease P activity"/>
    <property type="evidence" value="ECO:0007669"/>
    <property type="project" value="InterPro"/>
</dbReference>
<dbReference type="Proteomes" id="UP000663699">
    <property type="component" value="Chromosome 9"/>
</dbReference>
<proteinExistence type="predicted"/>
<dbReference type="Gene3D" id="3.30.230.10">
    <property type="match status" value="1"/>
</dbReference>
<keyword evidence="3" id="KW-1185">Reference proteome</keyword>
<gene>
    <name evidence="2" type="ORF">MERGE_003057</name>
</gene>
<reference evidence="2" key="1">
    <citation type="submission" date="2020-06" db="EMBL/GenBank/DDBJ databases">
        <title>Genomes of multiple members of Pneumocystis genus reveal paths to human pathogen Pneumocystis jirovecii.</title>
        <authorList>
            <person name="Cisse O.H."/>
            <person name="Ma L."/>
            <person name="Dekker J."/>
            <person name="Khil P."/>
            <person name="Jo J."/>
            <person name="Brenchley J."/>
            <person name="Blair R."/>
            <person name="Pahar B."/>
            <person name="Chabe M."/>
            <person name="Van Rompay K.A."/>
            <person name="Keesler R."/>
            <person name="Sukura A."/>
            <person name="Hirsch V."/>
            <person name="Kutty G."/>
            <person name="Liu Y."/>
            <person name="Peng L."/>
            <person name="Chen J."/>
            <person name="Song J."/>
            <person name="Weissenbacher-Lang C."/>
            <person name="Xu J."/>
            <person name="Upham N.S."/>
            <person name="Stajich J.E."/>
            <person name="Cuomo C.A."/>
            <person name="Cushion M.T."/>
            <person name="Kovacs J.A."/>
        </authorList>
    </citation>
    <scope>NUCLEOTIDE SEQUENCE</scope>
    <source>
        <strain evidence="2">2A</strain>
    </source>
</reference>
<dbReference type="InterPro" id="IPR000100">
    <property type="entry name" value="RNase_P"/>
</dbReference>
<evidence type="ECO:0000256" key="1">
    <source>
        <dbReference type="ARBA" id="ARBA00022884"/>
    </source>
</evidence>
<keyword evidence="1" id="KW-0694">RNA-binding</keyword>
<evidence type="ECO:0000313" key="2">
    <source>
        <dbReference type="EMBL" id="QSL65920.1"/>
    </source>
</evidence>
<dbReference type="EMBL" id="CP054540">
    <property type="protein sequence ID" value="QSL65920.1"/>
    <property type="molecule type" value="Genomic_DNA"/>
</dbReference>
<dbReference type="GO" id="GO:0000049">
    <property type="term" value="F:tRNA binding"/>
    <property type="evidence" value="ECO:0007669"/>
    <property type="project" value="InterPro"/>
</dbReference>
<evidence type="ECO:0000313" key="3">
    <source>
        <dbReference type="Proteomes" id="UP000663699"/>
    </source>
</evidence>
<dbReference type="InterPro" id="IPR014721">
    <property type="entry name" value="Ribsml_uS5_D2-typ_fold_subgr"/>
</dbReference>
<organism evidence="2 3">
    <name type="scientific">Pneumocystis wakefieldiae</name>
    <dbReference type="NCBI Taxonomy" id="38082"/>
    <lineage>
        <taxon>Eukaryota</taxon>
        <taxon>Fungi</taxon>
        <taxon>Dikarya</taxon>
        <taxon>Ascomycota</taxon>
        <taxon>Taphrinomycotina</taxon>
        <taxon>Pneumocystomycetes</taxon>
        <taxon>Pneumocystaceae</taxon>
        <taxon>Pneumocystis</taxon>
    </lineage>
</organism>
<name>A0A899FPP3_9ASCO</name>
<accession>A0A899FPP3</accession>
<sequence length="278" mass="32654">MSIFRVKLGRLWGQYVPYTSRKILRKKAQFSCVLFSLRFYPREDFETYSLGGKKFEKSSFRIDKRSDIYYLRGLVRVTVLTSKKNISNLSCVRSRVRRRLREAVRQVLLYRNDKEFSYLPILPYDLYFVATLDVLHEKWGTLVDYVKKGLQMAHQMLNTEKGSGGFVSMKINDIAPLSLDLKNKEKIINRNSSTFDIKSLVKSGKQNKFSQSDKPTRLLFIRSVLRLSHCPKTSIVPLSKDIDTLFDHYKLRKITRFDIQMLQYVSKANLYFPELISD</sequence>
<dbReference type="GO" id="GO:0008033">
    <property type="term" value="P:tRNA processing"/>
    <property type="evidence" value="ECO:0007669"/>
    <property type="project" value="InterPro"/>
</dbReference>
<dbReference type="Pfam" id="PF00825">
    <property type="entry name" value="Ribonuclease_P"/>
    <property type="match status" value="1"/>
</dbReference>
<protein>
    <submittedName>
        <fullName evidence="2">Uncharacterized protein</fullName>
    </submittedName>
</protein>
<dbReference type="OrthoDB" id="5351844at2759"/>
<dbReference type="AlphaFoldDB" id="A0A899FPP3"/>